<dbReference type="SUPFAM" id="SSF56784">
    <property type="entry name" value="HAD-like"/>
    <property type="match status" value="1"/>
</dbReference>
<comment type="caution">
    <text evidence="4">The sequence shown here is derived from an EMBL/GenBank/DDBJ whole genome shotgun (WGS) entry which is preliminary data.</text>
</comment>
<dbReference type="Gene3D" id="1.20.1440.100">
    <property type="entry name" value="SG protein - dephosphorylation function"/>
    <property type="match status" value="1"/>
</dbReference>
<dbReference type="GO" id="GO:0016787">
    <property type="term" value="F:hydrolase activity"/>
    <property type="evidence" value="ECO:0007669"/>
    <property type="project" value="UniProtKB-KW"/>
</dbReference>
<keyword evidence="3" id="KW-0460">Magnesium</keyword>
<evidence type="ECO:0000313" key="4">
    <source>
        <dbReference type="EMBL" id="ONG42199.1"/>
    </source>
</evidence>
<dbReference type="GO" id="GO:0046872">
    <property type="term" value="F:metal ion binding"/>
    <property type="evidence" value="ECO:0007669"/>
    <property type="project" value="UniProtKB-KW"/>
</dbReference>
<dbReference type="InterPro" id="IPR036412">
    <property type="entry name" value="HAD-like_sf"/>
</dbReference>
<dbReference type="InterPro" id="IPR006385">
    <property type="entry name" value="HAD_hydro_SerB1"/>
</dbReference>
<keyword evidence="2" id="KW-0378">Hydrolase</keyword>
<name>A0A1S8CYC4_9GAMM</name>
<dbReference type="InterPro" id="IPR023214">
    <property type="entry name" value="HAD_sf"/>
</dbReference>
<organism evidence="4 5">
    <name type="scientific">Alkanindiges hydrocarboniclasticus</name>
    <dbReference type="NCBI Taxonomy" id="1907941"/>
    <lineage>
        <taxon>Bacteria</taxon>
        <taxon>Pseudomonadati</taxon>
        <taxon>Pseudomonadota</taxon>
        <taxon>Gammaproteobacteria</taxon>
        <taxon>Moraxellales</taxon>
        <taxon>Moraxellaceae</taxon>
        <taxon>Alkanindiges</taxon>
    </lineage>
</organism>
<gene>
    <name evidence="4" type="ORF">BKE30_01495</name>
</gene>
<evidence type="ECO:0000256" key="1">
    <source>
        <dbReference type="ARBA" id="ARBA00022723"/>
    </source>
</evidence>
<dbReference type="Gene3D" id="3.40.50.1000">
    <property type="entry name" value="HAD superfamily/HAD-like"/>
    <property type="match status" value="1"/>
</dbReference>
<keyword evidence="1" id="KW-0479">Metal-binding</keyword>
<dbReference type="RefSeq" id="WP_076876888.1">
    <property type="nucleotide sequence ID" value="NZ_MLCN01000003.1"/>
</dbReference>
<dbReference type="PANTHER" id="PTHR43344:SF13">
    <property type="entry name" value="PHOSPHATASE RV3661-RELATED"/>
    <property type="match status" value="1"/>
</dbReference>
<dbReference type="AlphaFoldDB" id="A0A1S8CYC4"/>
<reference evidence="4 5" key="1">
    <citation type="submission" date="2016-10" db="EMBL/GenBank/DDBJ databases">
        <title>Draft Genome sequence of Alkanindiges sp. strain H1.</title>
        <authorList>
            <person name="Subhash Y."/>
            <person name="Lee S."/>
        </authorList>
    </citation>
    <scope>NUCLEOTIDE SEQUENCE [LARGE SCALE GENOMIC DNA]</scope>
    <source>
        <strain evidence="4 5">H1</strain>
    </source>
</reference>
<dbReference type="NCBIfam" id="TIGR01490">
    <property type="entry name" value="HAD-SF-IB-hyp1"/>
    <property type="match status" value="1"/>
</dbReference>
<proteinExistence type="predicted"/>
<dbReference type="STRING" id="1907941.BKE30_01495"/>
<keyword evidence="5" id="KW-1185">Reference proteome</keyword>
<protein>
    <submittedName>
        <fullName evidence="4">Haloacid dehalogenase</fullName>
    </submittedName>
</protein>
<dbReference type="NCBIfam" id="TIGR01488">
    <property type="entry name" value="HAD-SF-IB"/>
    <property type="match status" value="1"/>
</dbReference>
<dbReference type="CDD" id="cd02612">
    <property type="entry name" value="HAD_PGPPase"/>
    <property type="match status" value="1"/>
</dbReference>
<dbReference type="EMBL" id="MLCN01000003">
    <property type="protein sequence ID" value="ONG42199.1"/>
    <property type="molecule type" value="Genomic_DNA"/>
</dbReference>
<dbReference type="OrthoDB" id="9784466at2"/>
<dbReference type="Pfam" id="PF12710">
    <property type="entry name" value="HAD"/>
    <property type="match status" value="1"/>
</dbReference>
<dbReference type="InterPro" id="IPR050582">
    <property type="entry name" value="HAD-like_SerB"/>
</dbReference>
<sequence>MKLALFDLDHTLLNIDSDHAWGEFLIYKQLVDEAQHRSRNDQFYEDYQAGTLDAVAYNEFVFEFLSRHDMDYLKTIHAEFMQEIIVPAMRPKGQDAIARHQQAGHHIVIITATNSFVTRPIADAFGVTDLIASQPEICDNRYSGRLQGEPCFQAGKLHHLKQWLAERRAAIEESWGYSDSFNDRFLLEFVDHPVAVNPDTRLHAHALAHAWPVEDWSIQAEV</sequence>
<evidence type="ECO:0000313" key="5">
    <source>
        <dbReference type="Proteomes" id="UP000192132"/>
    </source>
</evidence>
<dbReference type="Proteomes" id="UP000192132">
    <property type="component" value="Unassembled WGS sequence"/>
</dbReference>
<accession>A0A1S8CYC4</accession>
<evidence type="ECO:0000256" key="3">
    <source>
        <dbReference type="ARBA" id="ARBA00022842"/>
    </source>
</evidence>
<evidence type="ECO:0000256" key="2">
    <source>
        <dbReference type="ARBA" id="ARBA00022801"/>
    </source>
</evidence>
<dbReference type="PANTHER" id="PTHR43344">
    <property type="entry name" value="PHOSPHOSERINE PHOSPHATASE"/>
    <property type="match status" value="1"/>
</dbReference>